<evidence type="ECO:0000256" key="2">
    <source>
        <dbReference type="ARBA" id="ARBA00006706"/>
    </source>
</evidence>
<dbReference type="Gene3D" id="1.10.600.10">
    <property type="entry name" value="Farnesyl Diphosphate Synthase"/>
    <property type="match status" value="1"/>
</dbReference>
<keyword evidence="3" id="KW-0808">Transferase</keyword>
<evidence type="ECO:0000313" key="6">
    <source>
        <dbReference type="EMBL" id="QGY43127.1"/>
    </source>
</evidence>
<dbReference type="PANTHER" id="PTHR12001:SF69">
    <property type="entry name" value="ALL TRANS-POLYPRENYL-DIPHOSPHATE SYNTHASE PDSS1"/>
    <property type="match status" value="1"/>
</dbReference>
<dbReference type="GO" id="GO:0046872">
    <property type="term" value="F:metal ion binding"/>
    <property type="evidence" value="ECO:0007669"/>
    <property type="project" value="UniProtKB-KW"/>
</dbReference>
<dbReference type="Proteomes" id="UP000428260">
    <property type="component" value="Chromosome"/>
</dbReference>
<dbReference type="EMBL" id="CP046401">
    <property type="protein sequence ID" value="QGY43127.1"/>
    <property type="molecule type" value="Genomic_DNA"/>
</dbReference>
<accession>A0A6I6JSL9</accession>
<dbReference type="InterPro" id="IPR008949">
    <property type="entry name" value="Isoprenoid_synthase_dom_sf"/>
</dbReference>
<proteinExistence type="inferred from homology"/>
<dbReference type="GO" id="GO:0004659">
    <property type="term" value="F:prenyltransferase activity"/>
    <property type="evidence" value="ECO:0007669"/>
    <property type="project" value="InterPro"/>
</dbReference>
<dbReference type="AlphaFoldDB" id="A0A6I6JSL9"/>
<keyword evidence="4" id="KW-0479">Metal-binding</keyword>
<dbReference type="GO" id="GO:0008299">
    <property type="term" value="P:isoprenoid biosynthetic process"/>
    <property type="evidence" value="ECO:0007669"/>
    <property type="project" value="InterPro"/>
</dbReference>
<dbReference type="SFLD" id="SFLDS00005">
    <property type="entry name" value="Isoprenoid_Synthase_Type_I"/>
    <property type="match status" value="1"/>
</dbReference>
<evidence type="ECO:0000256" key="1">
    <source>
        <dbReference type="ARBA" id="ARBA00001946"/>
    </source>
</evidence>
<comment type="cofactor">
    <cofactor evidence="1">
        <name>Mg(2+)</name>
        <dbReference type="ChEBI" id="CHEBI:18420"/>
    </cofactor>
</comment>
<dbReference type="PANTHER" id="PTHR12001">
    <property type="entry name" value="GERANYLGERANYL PYROPHOSPHATE SYNTHASE"/>
    <property type="match status" value="1"/>
</dbReference>
<evidence type="ECO:0000256" key="5">
    <source>
        <dbReference type="ARBA" id="ARBA00022842"/>
    </source>
</evidence>
<dbReference type="RefSeq" id="WP_158863948.1">
    <property type="nucleotide sequence ID" value="NZ_CP046401.1"/>
</dbReference>
<keyword evidence="7" id="KW-1185">Reference proteome</keyword>
<sequence length="523" mass="58298">MTAKKRILKVPKDKQIRELLRKEVAVFAAEKNIMPPASFELLETSSKELLTRLNLDEEFLDFTIVLLGNETWRDVVNATPFNRRLLLLPQCLRNNLQCKGVFDELGLICAGCKGCQIDDILGRAEELGYSTLVAEGTTVAIGLVEEGSIDAVIGVSCMPVLQNSFDPVSRAAVPVIGLPLLYDGCVNTSLDYEWLFSEIEQITDKKEFQPLSVSMIKNRVQEYFSEESLAKFFQGNTDTEKLALKTMALGGQRMRPLLALLAYQSYAEEISGEVQSALALIIECFHKASLVHDDIQDNEDFRYEQPALHKSVGVPVAINIGDYLIGKGYQLLATVPCDAKVKANCLKVVATSHLNLSEGQGADILLQQNIAQKSVDEILQIFEQKTGEAVKVALMTGAIAGNAAESELQILSKFAEYFGIAYQIRDDLNELRETNHLKHAFDFPFLLSLLKQSINGHSPTFSDIIKTENFDVLLECFEQHDTEVTADKYLADYVQKCYAELDKLQNKKLRLSLYGVMGKVFKS</sequence>
<evidence type="ECO:0000256" key="4">
    <source>
        <dbReference type="ARBA" id="ARBA00022723"/>
    </source>
</evidence>
<gene>
    <name evidence="6" type="ORF">GM418_05480</name>
</gene>
<dbReference type="Pfam" id="PF01976">
    <property type="entry name" value="DUF116"/>
    <property type="match status" value="1"/>
</dbReference>
<protein>
    <submittedName>
        <fullName evidence="6">DUF116 domain-containing protein</fullName>
    </submittedName>
</protein>
<dbReference type="InterPro" id="IPR002829">
    <property type="entry name" value="DUF116"/>
</dbReference>
<evidence type="ECO:0000313" key="7">
    <source>
        <dbReference type="Proteomes" id="UP000428260"/>
    </source>
</evidence>
<comment type="similarity">
    <text evidence="2">Belongs to the FPP/GGPP synthase family.</text>
</comment>
<dbReference type="Pfam" id="PF00348">
    <property type="entry name" value="polyprenyl_synt"/>
    <property type="match status" value="1"/>
</dbReference>
<reference evidence="6 7" key="1">
    <citation type="submission" date="2019-11" db="EMBL/GenBank/DDBJ databases">
        <authorList>
            <person name="Zheng R.K."/>
            <person name="Sun C.M."/>
        </authorList>
    </citation>
    <scope>NUCLEOTIDE SEQUENCE [LARGE SCALE GENOMIC DNA]</scope>
    <source>
        <strain evidence="6 7">WC007</strain>
    </source>
</reference>
<keyword evidence="5" id="KW-0460">Magnesium</keyword>
<dbReference type="KEGG" id="mcos:GM418_05480"/>
<dbReference type="InterPro" id="IPR000092">
    <property type="entry name" value="Polyprenyl_synt"/>
</dbReference>
<name>A0A6I6JSL9_9BACT</name>
<organism evidence="6 7">
    <name type="scientific">Maribellus comscasis</name>
    <dbReference type="NCBI Taxonomy" id="2681766"/>
    <lineage>
        <taxon>Bacteria</taxon>
        <taxon>Pseudomonadati</taxon>
        <taxon>Bacteroidota</taxon>
        <taxon>Bacteroidia</taxon>
        <taxon>Marinilabiliales</taxon>
        <taxon>Prolixibacteraceae</taxon>
        <taxon>Maribellus</taxon>
    </lineage>
</organism>
<dbReference type="SUPFAM" id="SSF48576">
    <property type="entry name" value="Terpenoid synthases"/>
    <property type="match status" value="1"/>
</dbReference>
<evidence type="ECO:0000256" key="3">
    <source>
        <dbReference type="ARBA" id="ARBA00022679"/>
    </source>
</evidence>